<accession>A0A382UBG4</accession>
<dbReference type="PANTHER" id="PTHR30576:SF0">
    <property type="entry name" value="UNDECAPRENYL-PHOSPHATE N-ACETYLGALACTOSAMINYL 1-PHOSPHATE TRANSFERASE-RELATED"/>
    <property type="match status" value="1"/>
</dbReference>
<dbReference type="Pfam" id="PF02397">
    <property type="entry name" value="Bac_transf"/>
    <property type="match status" value="1"/>
</dbReference>
<dbReference type="InterPro" id="IPR003362">
    <property type="entry name" value="Bact_transf"/>
</dbReference>
<sequence>EDLFPEPAGTLDARGVGAYLRVTATSALMGLREVREIGGMPYVALRSRALRPHQVRLKRLAELVVVVAVSPLVLVAAMLVALWLRTVAGRGVVLRQRRVGRGGQPFTLVKFRTMAADAENDGGARLADRDDQRVLRGCGWLRSTRLDELPQFWNVVRGEMSLVGPRPERPELVAQFEAAIPGYGRRHEIPPGITGLAQTRSGYHTDPAYKLGHDLQYLMSWSPILDAQILVRTLLVMVRGR</sequence>
<dbReference type="PANTHER" id="PTHR30576">
    <property type="entry name" value="COLANIC BIOSYNTHESIS UDP-GLUCOSE LIPID CARRIER TRANSFERASE"/>
    <property type="match status" value="1"/>
</dbReference>
<feature type="non-terminal residue" evidence="3">
    <location>
        <position position="1"/>
    </location>
</feature>
<protein>
    <recommendedName>
        <fullName evidence="2">Bacterial sugar transferase domain-containing protein</fullName>
    </recommendedName>
</protein>
<organism evidence="3">
    <name type="scientific">marine metagenome</name>
    <dbReference type="NCBI Taxonomy" id="408172"/>
    <lineage>
        <taxon>unclassified sequences</taxon>
        <taxon>metagenomes</taxon>
        <taxon>ecological metagenomes</taxon>
    </lineage>
</organism>
<keyword evidence="1" id="KW-0812">Transmembrane</keyword>
<dbReference type="EMBL" id="UINC01142642">
    <property type="protein sequence ID" value="SVD31101.1"/>
    <property type="molecule type" value="Genomic_DNA"/>
</dbReference>
<feature type="transmembrane region" description="Helical" evidence="1">
    <location>
        <begin position="60"/>
        <end position="84"/>
    </location>
</feature>
<evidence type="ECO:0000313" key="3">
    <source>
        <dbReference type="EMBL" id="SVD31101.1"/>
    </source>
</evidence>
<gene>
    <name evidence="3" type="ORF">METZ01_LOCUS383955</name>
</gene>
<evidence type="ECO:0000259" key="2">
    <source>
        <dbReference type="Pfam" id="PF02397"/>
    </source>
</evidence>
<reference evidence="3" key="1">
    <citation type="submission" date="2018-05" db="EMBL/GenBank/DDBJ databases">
        <authorList>
            <person name="Lanie J.A."/>
            <person name="Ng W.-L."/>
            <person name="Kazmierczak K.M."/>
            <person name="Andrzejewski T.M."/>
            <person name="Davidsen T.M."/>
            <person name="Wayne K.J."/>
            <person name="Tettelin H."/>
            <person name="Glass J.I."/>
            <person name="Rusch D."/>
            <person name="Podicherti R."/>
            <person name="Tsui H.-C.T."/>
            <person name="Winkler M.E."/>
        </authorList>
    </citation>
    <scope>NUCLEOTIDE SEQUENCE</scope>
</reference>
<feature type="domain" description="Bacterial sugar transferase" evidence="2">
    <location>
        <begin position="58"/>
        <end position="238"/>
    </location>
</feature>
<keyword evidence="1" id="KW-0472">Membrane</keyword>
<dbReference type="GO" id="GO:0016780">
    <property type="term" value="F:phosphotransferase activity, for other substituted phosphate groups"/>
    <property type="evidence" value="ECO:0007669"/>
    <property type="project" value="TreeGrafter"/>
</dbReference>
<name>A0A382UBG4_9ZZZZ</name>
<evidence type="ECO:0000256" key="1">
    <source>
        <dbReference type="SAM" id="Phobius"/>
    </source>
</evidence>
<dbReference type="AlphaFoldDB" id="A0A382UBG4"/>
<keyword evidence="1" id="KW-1133">Transmembrane helix</keyword>
<proteinExistence type="predicted"/>